<dbReference type="InterPro" id="IPR036412">
    <property type="entry name" value="HAD-like_sf"/>
</dbReference>
<name>A0A2W5FMC8_9BACT</name>
<dbReference type="EMBL" id="QFOT01000007">
    <property type="protein sequence ID" value="PZP57101.1"/>
    <property type="molecule type" value="Genomic_DNA"/>
</dbReference>
<dbReference type="SUPFAM" id="SSF56784">
    <property type="entry name" value="HAD-like"/>
    <property type="match status" value="1"/>
</dbReference>
<proteinExistence type="predicted"/>
<organism evidence="1 2">
    <name type="scientific">Micavibrio aeruginosavorus</name>
    <dbReference type="NCBI Taxonomy" id="349221"/>
    <lineage>
        <taxon>Bacteria</taxon>
        <taxon>Pseudomonadati</taxon>
        <taxon>Bdellovibrionota</taxon>
        <taxon>Bdellovibrionia</taxon>
        <taxon>Bdellovibrionales</taxon>
        <taxon>Pseudobdellovibrionaceae</taxon>
        <taxon>Micavibrio</taxon>
    </lineage>
</organism>
<dbReference type="InterPro" id="IPR006357">
    <property type="entry name" value="HAD-SF_hydro_IIA"/>
</dbReference>
<reference evidence="1 2" key="1">
    <citation type="submission" date="2017-08" db="EMBL/GenBank/DDBJ databases">
        <title>Infants hospitalized years apart are colonized by the same room-sourced microbial strains.</title>
        <authorList>
            <person name="Brooks B."/>
            <person name="Olm M.R."/>
            <person name="Firek B.A."/>
            <person name="Baker R."/>
            <person name="Thomas B.C."/>
            <person name="Morowitz M.J."/>
            <person name="Banfield J.F."/>
        </authorList>
    </citation>
    <scope>NUCLEOTIDE SEQUENCE [LARGE SCALE GENOMIC DNA]</scope>
    <source>
        <strain evidence="1">S2_006_000_R2_64</strain>
    </source>
</reference>
<feature type="non-terminal residue" evidence="1">
    <location>
        <position position="193"/>
    </location>
</feature>
<evidence type="ECO:0008006" key="3">
    <source>
        <dbReference type="Google" id="ProtNLM"/>
    </source>
</evidence>
<dbReference type="AlphaFoldDB" id="A0A2W5FMC8"/>
<gene>
    <name evidence="1" type="ORF">DI586_01355</name>
</gene>
<dbReference type="Pfam" id="PF13344">
    <property type="entry name" value="Hydrolase_6"/>
    <property type="match status" value="1"/>
</dbReference>
<sequence>MAQIPHLSGLRDLADIYDYYFLDIFGLLHNGQRLNPGTIVCLEALKNHGKKTCLVSNTPKMPEDTIRDLERHGIERSMYDEIVTAGASAHIELESNYRNKNVLFFGSPEFAGPMRGLDILHATSVDDADFILNSIPGSMQFDEGELLALLHEAKNRQLKMICANPDLVVHIGEDLVTCAGTYAALYEQIGGDV</sequence>
<protein>
    <recommendedName>
        <fullName evidence="3">TIGR01459 family HAD-type hydrolase</fullName>
    </recommendedName>
</protein>
<dbReference type="InterPro" id="IPR023214">
    <property type="entry name" value="HAD_sf"/>
</dbReference>
<evidence type="ECO:0000313" key="2">
    <source>
        <dbReference type="Proteomes" id="UP000249739"/>
    </source>
</evidence>
<evidence type="ECO:0000313" key="1">
    <source>
        <dbReference type="EMBL" id="PZP57101.1"/>
    </source>
</evidence>
<accession>A0A2W5FMC8</accession>
<dbReference type="Proteomes" id="UP000249739">
    <property type="component" value="Unassembled WGS sequence"/>
</dbReference>
<dbReference type="Gene3D" id="3.40.50.1000">
    <property type="entry name" value="HAD superfamily/HAD-like"/>
    <property type="match status" value="1"/>
</dbReference>
<comment type="caution">
    <text evidence="1">The sequence shown here is derived from an EMBL/GenBank/DDBJ whole genome shotgun (WGS) entry which is preliminary data.</text>
</comment>